<gene>
    <name evidence="1" type="ORF">L195_g060965</name>
</gene>
<organism evidence="1 2">
    <name type="scientific">Trifolium pratense</name>
    <name type="common">Red clover</name>
    <dbReference type="NCBI Taxonomy" id="57577"/>
    <lineage>
        <taxon>Eukaryota</taxon>
        <taxon>Viridiplantae</taxon>
        <taxon>Streptophyta</taxon>
        <taxon>Embryophyta</taxon>
        <taxon>Tracheophyta</taxon>
        <taxon>Spermatophyta</taxon>
        <taxon>Magnoliopsida</taxon>
        <taxon>eudicotyledons</taxon>
        <taxon>Gunneridae</taxon>
        <taxon>Pentapetalae</taxon>
        <taxon>rosids</taxon>
        <taxon>fabids</taxon>
        <taxon>Fabales</taxon>
        <taxon>Fabaceae</taxon>
        <taxon>Papilionoideae</taxon>
        <taxon>50 kb inversion clade</taxon>
        <taxon>NPAAA clade</taxon>
        <taxon>Hologalegina</taxon>
        <taxon>IRL clade</taxon>
        <taxon>Trifolieae</taxon>
        <taxon>Trifolium</taxon>
    </lineage>
</organism>
<accession>A0A2K3K704</accession>
<name>A0A2K3K704_TRIPR</name>
<feature type="non-terminal residue" evidence="1">
    <location>
        <position position="35"/>
    </location>
</feature>
<reference evidence="1 2" key="2">
    <citation type="journal article" date="2017" name="Front. Plant Sci.">
        <title>Gene Classification and Mining of Molecular Markers Useful in Red Clover (Trifolium pratense) Breeding.</title>
        <authorList>
            <person name="Istvanek J."/>
            <person name="Dluhosova J."/>
            <person name="Dluhos P."/>
            <person name="Patkova L."/>
            <person name="Nedelnik J."/>
            <person name="Repkova J."/>
        </authorList>
    </citation>
    <scope>NUCLEOTIDE SEQUENCE [LARGE SCALE GENOMIC DNA]</scope>
    <source>
        <strain evidence="2">cv. Tatra</strain>
        <tissue evidence="1">Young leaves</tissue>
    </source>
</reference>
<dbReference type="Proteomes" id="UP000236291">
    <property type="component" value="Unassembled WGS sequence"/>
</dbReference>
<comment type="caution">
    <text evidence="1">The sequence shown here is derived from an EMBL/GenBank/DDBJ whole genome shotgun (WGS) entry which is preliminary data.</text>
</comment>
<sequence>MLIHNFKCLMQAEPTIASGLIWVGALHTTATEPGA</sequence>
<evidence type="ECO:0000313" key="1">
    <source>
        <dbReference type="EMBL" id="PNX62053.1"/>
    </source>
</evidence>
<proteinExistence type="predicted"/>
<dbReference type="EMBL" id="ASHM01145325">
    <property type="protein sequence ID" value="PNX62053.1"/>
    <property type="molecule type" value="Genomic_DNA"/>
</dbReference>
<protein>
    <submittedName>
        <fullName evidence="1">Uncharacterized protein</fullName>
    </submittedName>
</protein>
<reference evidence="1 2" key="1">
    <citation type="journal article" date="2014" name="Am. J. Bot.">
        <title>Genome assembly and annotation for red clover (Trifolium pratense; Fabaceae).</title>
        <authorList>
            <person name="Istvanek J."/>
            <person name="Jaros M."/>
            <person name="Krenek A."/>
            <person name="Repkova J."/>
        </authorList>
    </citation>
    <scope>NUCLEOTIDE SEQUENCE [LARGE SCALE GENOMIC DNA]</scope>
    <source>
        <strain evidence="2">cv. Tatra</strain>
        <tissue evidence="1">Young leaves</tissue>
    </source>
</reference>
<evidence type="ECO:0000313" key="2">
    <source>
        <dbReference type="Proteomes" id="UP000236291"/>
    </source>
</evidence>
<dbReference type="AlphaFoldDB" id="A0A2K3K704"/>